<dbReference type="Pfam" id="PF00300">
    <property type="entry name" value="His_Phos_1"/>
    <property type="match status" value="1"/>
</dbReference>
<dbReference type="AlphaFoldDB" id="A0A6J6T062"/>
<dbReference type="GO" id="GO:0043456">
    <property type="term" value="P:regulation of pentose-phosphate shunt"/>
    <property type="evidence" value="ECO:0007669"/>
    <property type="project" value="TreeGrafter"/>
</dbReference>
<dbReference type="InterPro" id="IPR029033">
    <property type="entry name" value="His_PPase_superfam"/>
</dbReference>
<dbReference type="GO" id="GO:0004331">
    <property type="term" value="F:fructose-2,6-bisphosphate 2-phosphatase activity"/>
    <property type="evidence" value="ECO:0007669"/>
    <property type="project" value="TreeGrafter"/>
</dbReference>
<dbReference type="SUPFAM" id="SSF53254">
    <property type="entry name" value="Phosphoglycerate mutase-like"/>
    <property type="match status" value="1"/>
</dbReference>
<evidence type="ECO:0000256" key="1">
    <source>
        <dbReference type="ARBA" id="ARBA00022801"/>
    </source>
</evidence>
<organism evidence="2">
    <name type="scientific">freshwater metagenome</name>
    <dbReference type="NCBI Taxonomy" id="449393"/>
    <lineage>
        <taxon>unclassified sequences</taxon>
        <taxon>metagenomes</taxon>
        <taxon>ecological metagenomes</taxon>
    </lineage>
</organism>
<proteinExistence type="predicted"/>
<dbReference type="InterPro" id="IPR051695">
    <property type="entry name" value="Phosphoglycerate_Mutase"/>
</dbReference>
<dbReference type="SMART" id="SM00855">
    <property type="entry name" value="PGAM"/>
    <property type="match status" value="1"/>
</dbReference>
<reference evidence="2" key="1">
    <citation type="submission" date="2020-05" db="EMBL/GenBank/DDBJ databases">
        <authorList>
            <person name="Chiriac C."/>
            <person name="Salcher M."/>
            <person name="Ghai R."/>
            <person name="Kavagutti S V."/>
        </authorList>
    </citation>
    <scope>NUCLEOTIDE SEQUENCE</scope>
</reference>
<evidence type="ECO:0000313" key="2">
    <source>
        <dbReference type="EMBL" id="CAB4740522.1"/>
    </source>
</evidence>
<dbReference type="EMBL" id="CAEZYQ010000008">
    <property type="protein sequence ID" value="CAB4740522.1"/>
    <property type="molecule type" value="Genomic_DNA"/>
</dbReference>
<dbReference type="InterPro" id="IPR013078">
    <property type="entry name" value="His_Pase_superF_clade-1"/>
</dbReference>
<dbReference type="CDD" id="cd07067">
    <property type="entry name" value="HP_PGM_like"/>
    <property type="match status" value="1"/>
</dbReference>
<dbReference type="PANTHER" id="PTHR46517:SF1">
    <property type="entry name" value="FRUCTOSE-2,6-BISPHOSPHATASE TIGAR"/>
    <property type="match status" value="1"/>
</dbReference>
<dbReference type="PANTHER" id="PTHR46517">
    <property type="entry name" value="FRUCTOSE-2,6-BISPHOSPHATASE TIGAR"/>
    <property type="match status" value="1"/>
</dbReference>
<sequence>MSDVPDMRDGRGHGRRLVLLRHGRTAHNHARRIQGQLDVDLDDVGRAQAAAVAPAMAALAPDVVWCSDLARTRRTAEPVLAACGLEASYDARLREFHLGERQGLSHDEYRALAPEEFARFHQGDFDVVPGAETTEQVRDRMVGALHALLDTVEPGRTALAVSHGAAIRVATVALLGWPTEAIHALRGVDNCGWVELLEQPEAGRLRLLAYNRTAGDPDFA</sequence>
<dbReference type="Gene3D" id="3.40.50.1240">
    <property type="entry name" value="Phosphoglycerate mutase-like"/>
    <property type="match status" value="1"/>
</dbReference>
<name>A0A6J6T062_9ZZZZ</name>
<gene>
    <name evidence="2" type="ORF">UFOPK2761_01227</name>
</gene>
<accession>A0A6J6T062</accession>
<keyword evidence="1" id="KW-0378">Hydrolase</keyword>
<dbReference type="GO" id="GO:0005829">
    <property type="term" value="C:cytosol"/>
    <property type="evidence" value="ECO:0007669"/>
    <property type="project" value="TreeGrafter"/>
</dbReference>
<dbReference type="GO" id="GO:0045820">
    <property type="term" value="P:negative regulation of glycolytic process"/>
    <property type="evidence" value="ECO:0007669"/>
    <property type="project" value="TreeGrafter"/>
</dbReference>
<protein>
    <submittedName>
        <fullName evidence="2">Unannotated protein</fullName>
    </submittedName>
</protein>